<dbReference type="AlphaFoldDB" id="A0A835Z3Y1"/>
<keyword evidence="7" id="KW-1185">Reference proteome</keyword>
<reference evidence="4" key="1">
    <citation type="submission" date="2021-02" db="EMBL/GenBank/DDBJ databases">
        <title>First Annotated Genome of the Yellow-green Alga Tribonema minus.</title>
        <authorList>
            <person name="Mahan K.M."/>
        </authorList>
    </citation>
    <scope>NUCLEOTIDE SEQUENCE</scope>
    <source>
        <strain evidence="4">UTEX B ZZ1240</strain>
    </source>
</reference>
<organism evidence="4 7">
    <name type="scientific">Tribonema minus</name>
    <dbReference type="NCBI Taxonomy" id="303371"/>
    <lineage>
        <taxon>Eukaryota</taxon>
        <taxon>Sar</taxon>
        <taxon>Stramenopiles</taxon>
        <taxon>Ochrophyta</taxon>
        <taxon>PX clade</taxon>
        <taxon>Xanthophyceae</taxon>
        <taxon>Tribonematales</taxon>
        <taxon>Tribonemataceae</taxon>
        <taxon>Tribonema</taxon>
    </lineage>
</organism>
<name>A0A835Z3Y1_9STRA</name>
<evidence type="ECO:0000313" key="3">
    <source>
        <dbReference type="EMBL" id="KAG5182656.1"/>
    </source>
</evidence>
<dbReference type="EMBL" id="JAFCMP010000263">
    <property type="protein sequence ID" value="KAG5182169.1"/>
    <property type="molecule type" value="Genomic_DNA"/>
</dbReference>
<feature type="chain" id="PRO_5036240404" description="Secreted protein" evidence="1">
    <location>
        <begin position="18"/>
        <end position="76"/>
    </location>
</feature>
<evidence type="ECO:0000313" key="5">
    <source>
        <dbReference type="EMBL" id="KAG5183817.1"/>
    </source>
</evidence>
<evidence type="ECO:0000313" key="4">
    <source>
        <dbReference type="EMBL" id="KAG5182659.1"/>
    </source>
</evidence>
<protein>
    <recommendedName>
        <fullName evidence="8">Secreted protein</fullName>
    </recommendedName>
</protein>
<proteinExistence type="predicted"/>
<evidence type="ECO:0000256" key="1">
    <source>
        <dbReference type="SAM" id="SignalP"/>
    </source>
</evidence>
<evidence type="ECO:0000313" key="6">
    <source>
        <dbReference type="EMBL" id="KAG5188855.1"/>
    </source>
</evidence>
<gene>
    <name evidence="6" type="ORF">JKP88DRAFT_233847</name>
    <name evidence="5" type="ORF">JKP88DRAFT_238206</name>
    <name evidence="3" type="ORF">JKP88DRAFT_238713</name>
    <name evidence="4" type="ORF">JKP88DRAFT_238729</name>
    <name evidence="2" type="ORF">JKP88DRAFT_239084</name>
</gene>
<evidence type="ECO:0000313" key="2">
    <source>
        <dbReference type="EMBL" id="KAG5182169.1"/>
    </source>
</evidence>
<evidence type="ECO:0000313" key="7">
    <source>
        <dbReference type="Proteomes" id="UP000664859"/>
    </source>
</evidence>
<sequence>MRLTILTILSIICARSSQPDGSPGTPAAALSVSYAPSPRPFVLVHGLSSTLRHACHCEGAAAHQATSLAVTARAVA</sequence>
<dbReference type="EMBL" id="JAFCMP010000188">
    <property type="protein sequence ID" value="KAG5183817.1"/>
    <property type="molecule type" value="Genomic_DNA"/>
</dbReference>
<evidence type="ECO:0008006" key="8">
    <source>
        <dbReference type="Google" id="ProtNLM"/>
    </source>
</evidence>
<keyword evidence="1" id="KW-0732">Signal</keyword>
<feature type="signal peptide" evidence="1">
    <location>
        <begin position="1"/>
        <end position="17"/>
    </location>
</feature>
<dbReference type="Proteomes" id="UP000664859">
    <property type="component" value="Unassembled WGS sequence"/>
</dbReference>
<accession>A0A835Z3Y1</accession>
<comment type="caution">
    <text evidence="4">The sequence shown here is derived from an EMBL/GenBank/DDBJ whole genome shotgun (WGS) entry which is preliminary data.</text>
</comment>
<dbReference type="EMBL" id="JAFCMP010000062">
    <property type="protein sequence ID" value="KAG5188855.1"/>
    <property type="molecule type" value="Genomic_DNA"/>
</dbReference>
<dbReference type="EMBL" id="JAFCMP010000227">
    <property type="protein sequence ID" value="KAG5182659.1"/>
    <property type="molecule type" value="Genomic_DNA"/>
</dbReference>
<dbReference type="EMBL" id="JAFCMP010000227">
    <property type="protein sequence ID" value="KAG5182656.1"/>
    <property type="molecule type" value="Genomic_DNA"/>
</dbReference>